<keyword evidence="2" id="KW-1185">Reference proteome</keyword>
<dbReference type="RefSeq" id="WP_156775076.1">
    <property type="nucleotide sequence ID" value="NZ_JAKGUD010000005.1"/>
</dbReference>
<proteinExistence type="predicted"/>
<sequence length="49" mass="5229">MTERAKNQPIVSISIDSSYSYSFTDGQWRYYASGLSSHGNPSSGPAAVG</sequence>
<gene>
    <name evidence="1" type="ORF">L2W38_06265</name>
</gene>
<dbReference type="EMBL" id="JAKGUD010000005">
    <property type="protein sequence ID" value="MCF4142413.1"/>
    <property type="molecule type" value="Genomic_DNA"/>
</dbReference>
<accession>A0ABS9ERH6</accession>
<protein>
    <submittedName>
        <fullName evidence="1">Uncharacterized protein</fullName>
    </submittedName>
</protein>
<dbReference type="Proteomes" id="UP001200430">
    <property type="component" value="Unassembled WGS sequence"/>
</dbReference>
<comment type="caution">
    <text evidence="1">The sequence shown here is derived from an EMBL/GenBank/DDBJ whole genome shotgun (WGS) entry which is preliminary data.</text>
</comment>
<evidence type="ECO:0000313" key="2">
    <source>
        <dbReference type="Proteomes" id="UP001200430"/>
    </source>
</evidence>
<evidence type="ECO:0000313" key="1">
    <source>
        <dbReference type="EMBL" id="MCF4142413.1"/>
    </source>
</evidence>
<name>A0ABS9ERH6_9BACT</name>
<organism evidence="1 2">
    <name type="scientific">Dethiosulfovibrio marinus</name>
    <dbReference type="NCBI Taxonomy" id="133532"/>
    <lineage>
        <taxon>Bacteria</taxon>
        <taxon>Thermotogati</taxon>
        <taxon>Synergistota</taxon>
        <taxon>Synergistia</taxon>
        <taxon>Synergistales</taxon>
        <taxon>Dethiosulfovibrionaceae</taxon>
        <taxon>Dethiosulfovibrio</taxon>
    </lineage>
</organism>
<reference evidence="1 2" key="1">
    <citation type="submission" date="2022-01" db="EMBL/GenBank/DDBJ databases">
        <title>Dethiosulfovibrio faecalis sp. nov., a novel proteolytic, non-sulfur-reducing bacterium isolated from a marine aquaculture solid waste bioreactor.</title>
        <authorList>
            <person name="Grabowski S."/>
            <person name="Apolinario E."/>
            <person name="Schneider N."/>
            <person name="Marshall C.W."/>
            <person name="Sowers K.R."/>
        </authorList>
    </citation>
    <scope>NUCLEOTIDE SEQUENCE [LARGE SCALE GENOMIC DNA]</scope>
    <source>
        <strain evidence="1 2">DSM 12537</strain>
    </source>
</reference>